<feature type="domain" description="TonB C-terminal" evidence="10">
    <location>
        <begin position="340"/>
        <end position="434"/>
    </location>
</feature>
<keyword evidence="7" id="KW-0653">Protein transport</keyword>
<comment type="subcellular location">
    <subcellularLocation>
        <location evidence="1">Cell inner membrane</location>
        <topology evidence="1">Single-pass membrane protein</topology>
        <orientation evidence="1">Periplasmic side</orientation>
    </subcellularLocation>
</comment>
<organism evidence="11 12">
    <name type="scientific">Sessilibacter corallicola</name>
    <dbReference type="NCBI Taxonomy" id="2904075"/>
    <lineage>
        <taxon>Bacteria</taxon>
        <taxon>Pseudomonadati</taxon>
        <taxon>Pseudomonadota</taxon>
        <taxon>Gammaproteobacteria</taxon>
        <taxon>Cellvibrionales</taxon>
        <taxon>Cellvibrionaceae</taxon>
        <taxon>Sessilibacter</taxon>
    </lineage>
</organism>
<dbReference type="EMBL" id="BAABWN010000005">
    <property type="protein sequence ID" value="GAA6168047.1"/>
    <property type="molecule type" value="Genomic_DNA"/>
</dbReference>
<dbReference type="InterPro" id="IPR037682">
    <property type="entry name" value="TonB_C"/>
</dbReference>
<evidence type="ECO:0000256" key="2">
    <source>
        <dbReference type="ARBA" id="ARBA00006555"/>
    </source>
</evidence>
<dbReference type="Pfam" id="PF16036">
    <property type="entry name" value="Chalcone_3"/>
    <property type="match status" value="1"/>
</dbReference>
<dbReference type="InterPro" id="IPR016087">
    <property type="entry name" value="Chalcone_isomerase"/>
</dbReference>
<dbReference type="PANTHER" id="PTHR33446">
    <property type="entry name" value="PROTEIN TONB-RELATED"/>
    <property type="match status" value="1"/>
</dbReference>
<evidence type="ECO:0000259" key="10">
    <source>
        <dbReference type="PROSITE" id="PS52015"/>
    </source>
</evidence>
<evidence type="ECO:0000313" key="12">
    <source>
        <dbReference type="Proteomes" id="UP001465153"/>
    </source>
</evidence>
<reference evidence="11 12" key="1">
    <citation type="submission" date="2024-04" db="EMBL/GenBank/DDBJ databases">
        <title>Draft genome sequence of Sessilibacter corallicola NBRC 116591.</title>
        <authorList>
            <person name="Miyakawa T."/>
            <person name="Kusuya Y."/>
            <person name="Miura T."/>
        </authorList>
    </citation>
    <scope>NUCLEOTIDE SEQUENCE [LARGE SCALE GENOMIC DNA]</scope>
    <source>
        <strain evidence="11 12">KU-00831-HH</strain>
    </source>
</reference>
<dbReference type="Proteomes" id="UP001465153">
    <property type="component" value="Unassembled WGS sequence"/>
</dbReference>
<keyword evidence="3" id="KW-0813">Transport</keyword>
<evidence type="ECO:0000313" key="11">
    <source>
        <dbReference type="EMBL" id="GAA6168047.1"/>
    </source>
</evidence>
<evidence type="ECO:0000256" key="1">
    <source>
        <dbReference type="ARBA" id="ARBA00004383"/>
    </source>
</evidence>
<keyword evidence="5" id="KW-0997">Cell inner membrane</keyword>
<comment type="caution">
    <text evidence="11">The sequence shown here is derived from an EMBL/GenBank/DDBJ whole genome shotgun (WGS) entry which is preliminary data.</text>
</comment>
<dbReference type="Gene3D" id="3.30.1150.10">
    <property type="match status" value="1"/>
</dbReference>
<dbReference type="InterPro" id="IPR006260">
    <property type="entry name" value="TonB/TolA_C"/>
</dbReference>
<evidence type="ECO:0000256" key="3">
    <source>
        <dbReference type="ARBA" id="ARBA00022448"/>
    </source>
</evidence>
<evidence type="ECO:0000256" key="8">
    <source>
        <dbReference type="ARBA" id="ARBA00022989"/>
    </source>
</evidence>
<sequence>MSVFDTFGKDKYIAALYLDAPTDKSESAMQQSDSAVMEFLIVDRSISRRGMARLWAESVSINADDEQLEKHASELAAMTNLIKGRLVTGDKLRIKNTIGGIALELNDVALGEIESQGLFDLLLQTWIGEVPPSTKFREQLLAAGQINSDLLSRFNALQPTDGRVEQITSNWLAPVEIENNEQLAITEESTQTVIQSNPEPAVAASSPAEPTNTEIAQVAKQTVVEETSAEETNVEQAVIEETTPAPEPAVELVAEQSQENVESQNNELAQAIPEQLAAVEDSTVNEEVSELFSNNLEEEAETPPLQVALAPPQIPESTPSEESVDVDNQLSVEELLEGQKYYTRVKRKIYRSVVYPNLALRAGREGNVALDISLDASGQVVDTVVSEKSQYRTFDREATRAVKRSAPFPPPPEILLEDDLYQFKVILRFQVASD</sequence>
<evidence type="ECO:0000256" key="6">
    <source>
        <dbReference type="ARBA" id="ARBA00022692"/>
    </source>
</evidence>
<keyword evidence="12" id="KW-1185">Reference proteome</keyword>
<dbReference type="InterPro" id="IPR051045">
    <property type="entry name" value="TonB-dependent_transducer"/>
</dbReference>
<gene>
    <name evidence="11" type="ORF">NBRC116591_18580</name>
</gene>
<name>A0ABQ0A8W4_9GAMM</name>
<proteinExistence type="inferred from homology"/>
<dbReference type="PROSITE" id="PS52015">
    <property type="entry name" value="TONB_CTD"/>
    <property type="match status" value="1"/>
</dbReference>
<accession>A0ABQ0A8W4</accession>
<comment type="similarity">
    <text evidence="2">Belongs to the TonB family.</text>
</comment>
<evidence type="ECO:0000256" key="4">
    <source>
        <dbReference type="ARBA" id="ARBA00022475"/>
    </source>
</evidence>
<keyword evidence="9" id="KW-0472">Membrane</keyword>
<dbReference type="NCBIfam" id="TIGR01352">
    <property type="entry name" value="tonB_Cterm"/>
    <property type="match status" value="1"/>
</dbReference>
<keyword evidence="8" id="KW-1133">Transmembrane helix</keyword>
<protein>
    <recommendedName>
        <fullName evidence="10">TonB C-terminal domain-containing protein</fullName>
    </recommendedName>
</protein>
<evidence type="ECO:0000256" key="9">
    <source>
        <dbReference type="ARBA" id="ARBA00023136"/>
    </source>
</evidence>
<evidence type="ECO:0000256" key="7">
    <source>
        <dbReference type="ARBA" id="ARBA00022927"/>
    </source>
</evidence>
<keyword evidence="6" id="KW-0812">Transmembrane</keyword>
<keyword evidence="4" id="KW-1003">Cell membrane</keyword>
<evidence type="ECO:0000256" key="5">
    <source>
        <dbReference type="ARBA" id="ARBA00022519"/>
    </source>
</evidence>
<dbReference type="SUPFAM" id="SSF74653">
    <property type="entry name" value="TolA/TonB C-terminal domain"/>
    <property type="match status" value="1"/>
</dbReference>
<dbReference type="Pfam" id="PF03544">
    <property type="entry name" value="TonB_C"/>
    <property type="match status" value="1"/>
</dbReference>